<name>A0A084EN78_SPHYA</name>
<gene>
    <name evidence="2" type="ORF">CP98_01941</name>
</gene>
<dbReference type="AlphaFoldDB" id="A0A084EN78"/>
<accession>A0A084EN78</accession>
<sequence>MAYDLLKEKHDGWENSDGAYGEFTFDVAAQTITLDYNERFMSSEHHAYSW</sequence>
<evidence type="ECO:0000259" key="1">
    <source>
        <dbReference type="Pfam" id="PF21798"/>
    </source>
</evidence>
<evidence type="ECO:0000313" key="3">
    <source>
        <dbReference type="Proteomes" id="UP000028534"/>
    </source>
</evidence>
<proteinExistence type="predicted"/>
<dbReference type="PATRIC" id="fig|13690.10.peg.1994"/>
<dbReference type="EMBL" id="JGVR01000009">
    <property type="protein sequence ID" value="KEZ19420.1"/>
    <property type="molecule type" value="Genomic_DNA"/>
</dbReference>
<evidence type="ECO:0000313" key="2">
    <source>
        <dbReference type="EMBL" id="KEZ19420.1"/>
    </source>
</evidence>
<dbReference type="Proteomes" id="UP000028534">
    <property type="component" value="Unassembled WGS sequence"/>
</dbReference>
<dbReference type="Pfam" id="PF21798">
    <property type="entry name" value="DUF6878"/>
    <property type="match status" value="1"/>
</dbReference>
<comment type="caution">
    <text evidence="2">The sequence shown here is derived from an EMBL/GenBank/DDBJ whole genome shotgun (WGS) entry which is preliminary data.</text>
</comment>
<organism evidence="2 3">
    <name type="scientific">Sphingobium yanoikuyae</name>
    <name type="common">Sphingomonas yanoikuyae</name>
    <dbReference type="NCBI Taxonomy" id="13690"/>
    <lineage>
        <taxon>Bacteria</taxon>
        <taxon>Pseudomonadati</taxon>
        <taxon>Pseudomonadota</taxon>
        <taxon>Alphaproteobacteria</taxon>
        <taxon>Sphingomonadales</taxon>
        <taxon>Sphingomonadaceae</taxon>
        <taxon>Sphingobium</taxon>
    </lineage>
</organism>
<feature type="domain" description="DUF6878" evidence="1">
    <location>
        <begin position="1"/>
        <end position="50"/>
    </location>
</feature>
<protein>
    <recommendedName>
        <fullName evidence="1">DUF6878 domain-containing protein</fullName>
    </recommendedName>
</protein>
<reference evidence="2 3" key="1">
    <citation type="submission" date="2014-03" db="EMBL/GenBank/DDBJ databases">
        <title>Genome sequence of Sphingobium yanoikuyae B1.</title>
        <authorList>
            <person name="Gan H.M."/>
            <person name="Gan H.Y."/>
            <person name="Savka M.A."/>
        </authorList>
    </citation>
    <scope>NUCLEOTIDE SEQUENCE [LARGE SCALE GENOMIC DNA]</scope>
    <source>
        <strain evidence="2 3">B1</strain>
    </source>
</reference>
<dbReference type="InterPro" id="IPR049243">
    <property type="entry name" value="DUF6878"/>
</dbReference>